<evidence type="ECO:0000256" key="4">
    <source>
        <dbReference type="ARBA" id="ARBA00022475"/>
    </source>
</evidence>
<dbReference type="STRING" id="538381.GCA_001696535_01592"/>
<feature type="transmembrane region" description="Helical" evidence="9">
    <location>
        <begin position="155"/>
        <end position="176"/>
    </location>
</feature>
<evidence type="ECO:0000256" key="6">
    <source>
        <dbReference type="ARBA" id="ARBA00022989"/>
    </source>
</evidence>
<organism evidence="10 11">
    <name type="scientific">Stappia indica</name>
    <dbReference type="NCBI Taxonomy" id="538381"/>
    <lineage>
        <taxon>Bacteria</taxon>
        <taxon>Pseudomonadati</taxon>
        <taxon>Pseudomonadota</taxon>
        <taxon>Alphaproteobacteria</taxon>
        <taxon>Hyphomicrobiales</taxon>
        <taxon>Stappiaceae</taxon>
        <taxon>Stappia</taxon>
    </lineage>
</organism>
<dbReference type="PANTHER" id="PTHR30477">
    <property type="entry name" value="ABC-TRANSPORTER METAL-BINDING PROTEIN"/>
    <property type="match status" value="1"/>
</dbReference>
<feature type="transmembrane region" description="Helical" evidence="9">
    <location>
        <begin position="82"/>
        <end position="102"/>
    </location>
</feature>
<evidence type="ECO:0000313" key="10">
    <source>
        <dbReference type="EMBL" id="SOB90557.1"/>
    </source>
</evidence>
<dbReference type="PANTHER" id="PTHR30477:SF3">
    <property type="entry name" value="METAL TRANSPORT SYSTEM MEMBRANE PROTEIN CT_069-RELATED"/>
    <property type="match status" value="1"/>
</dbReference>
<dbReference type="GO" id="GO:0043190">
    <property type="term" value="C:ATP-binding cassette (ABC) transporter complex"/>
    <property type="evidence" value="ECO:0007669"/>
    <property type="project" value="InterPro"/>
</dbReference>
<dbReference type="GO" id="GO:0055085">
    <property type="term" value="P:transmembrane transport"/>
    <property type="evidence" value="ECO:0007669"/>
    <property type="project" value="InterPro"/>
</dbReference>
<dbReference type="OrthoDB" id="9804300at2"/>
<feature type="transmembrane region" description="Helical" evidence="9">
    <location>
        <begin position="245"/>
        <end position="267"/>
    </location>
</feature>
<evidence type="ECO:0000313" key="11">
    <source>
        <dbReference type="Proteomes" id="UP000219331"/>
    </source>
</evidence>
<evidence type="ECO:0000256" key="2">
    <source>
        <dbReference type="ARBA" id="ARBA00008034"/>
    </source>
</evidence>
<keyword evidence="7 9" id="KW-0472">Membrane</keyword>
<name>A0A285RDV5_9HYPH</name>
<comment type="subcellular location">
    <subcellularLocation>
        <location evidence="1 8">Cell membrane</location>
        <topology evidence="1 8">Multi-pass membrane protein</topology>
    </subcellularLocation>
</comment>
<keyword evidence="3 8" id="KW-0813">Transport</keyword>
<evidence type="ECO:0000256" key="8">
    <source>
        <dbReference type="RuleBase" id="RU003943"/>
    </source>
</evidence>
<feature type="transmembrane region" description="Helical" evidence="9">
    <location>
        <begin position="20"/>
        <end position="46"/>
    </location>
</feature>
<dbReference type="InterPro" id="IPR001626">
    <property type="entry name" value="ABC_TroCD"/>
</dbReference>
<dbReference type="EMBL" id="OBML01000001">
    <property type="protein sequence ID" value="SOB90557.1"/>
    <property type="molecule type" value="Genomic_DNA"/>
</dbReference>
<protein>
    <submittedName>
        <fullName evidence="10">Manganese/zinc/iron transport system permease protein</fullName>
    </submittedName>
</protein>
<proteinExistence type="inferred from homology"/>
<keyword evidence="4" id="KW-1003">Cell membrane</keyword>
<feature type="transmembrane region" description="Helical" evidence="9">
    <location>
        <begin position="114"/>
        <end position="135"/>
    </location>
</feature>
<evidence type="ECO:0000256" key="9">
    <source>
        <dbReference type="SAM" id="Phobius"/>
    </source>
</evidence>
<accession>A0A285RDV5</accession>
<keyword evidence="6 9" id="KW-1133">Transmembrane helix</keyword>
<gene>
    <name evidence="10" type="ORF">SAMN05421512_101465</name>
</gene>
<keyword evidence="5 8" id="KW-0812">Transmembrane</keyword>
<feature type="transmembrane region" description="Helical" evidence="9">
    <location>
        <begin position="273"/>
        <end position="301"/>
    </location>
</feature>
<reference evidence="10 11" key="1">
    <citation type="submission" date="2017-08" db="EMBL/GenBank/DDBJ databases">
        <authorList>
            <person name="de Groot N.N."/>
        </authorList>
    </citation>
    <scope>NUCLEOTIDE SEQUENCE [LARGE SCALE GENOMIC DNA]</scope>
    <source>
        <strain evidence="10 11">USBA 352</strain>
    </source>
</reference>
<evidence type="ECO:0000256" key="1">
    <source>
        <dbReference type="ARBA" id="ARBA00004651"/>
    </source>
</evidence>
<evidence type="ECO:0000256" key="7">
    <source>
        <dbReference type="ARBA" id="ARBA00023136"/>
    </source>
</evidence>
<keyword evidence="11" id="KW-1185">Reference proteome</keyword>
<dbReference type="SUPFAM" id="SSF81345">
    <property type="entry name" value="ABC transporter involved in vitamin B12 uptake, BtuC"/>
    <property type="match status" value="1"/>
</dbReference>
<feature type="transmembrane region" description="Helical" evidence="9">
    <location>
        <begin position="55"/>
        <end position="76"/>
    </location>
</feature>
<dbReference type="Proteomes" id="UP000219331">
    <property type="component" value="Unassembled WGS sequence"/>
</dbReference>
<feature type="transmembrane region" description="Helical" evidence="9">
    <location>
        <begin position="218"/>
        <end position="238"/>
    </location>
</feature>
<dbReference type="AlphaFoldDB" id="A0A285RDV5"/>
<dbReference type="RefSeq" id="WP_097173779.1">
    <property type="nucleotide sequence ID" value="NZ_OBML01000001.1"/>
</dbReference>
<dbReference type="Pfam" id="PF00950">
    <property type="entry name" value="ABC-3"/>
    <property type="match status" value="1"/>
</dbReference>
<comment type="similarity">
    <text evidence="2 8">Belongs to the ABC-3 integral membrane protein family.</text>
</comment>
<dbReference type="GO" id="GO:0010043">
    <property type="term" value="P:response to zinc ion"/>
    <property type="evidence" value="ECO:0007669"/>
    <property type="project" value="TreeGrafter"/>
</dbReference>
<dbReference type="Gene3D" id="1.10.3470.10">
    <property type="entry name" value="ABC transporter involved in vitamin B12 uptake, BtuC"/>
    <property type="match status" value="1"/>
</dbReference>
<evidence type="ECO:0000256" key="5">
    <source>
        <dbReference type="ARBA" id="ARBA00022692"/>
    </source>
</evidence>
<evidence type="ECO:0000256" key="3">
    <source>
        <dbReference type="ARBA" id="ARBA00022448"/>
    </source>
</evidence>
<sequence>MPVPSTPFEAFVSALLLQAGYNAALVAIGAGLLGIAAGAGGTFLFLRKRALVSDAIAHATLPGVGIAFLVMVGFGLDGRSLIGLLAGSALSAALGLLCVEWITRRTRLAEDTAIGAVLSVFFGFGIVLLTVIQTLSQGRQAGLEGFLLGSTAGMLYQDAVVIALGGALAVLALVALRRPMTLVSFDPGFAAALGLNTRRIDLAMMLLVLAVTVTGLKIVGLVLVVALLIVPPVAARLWSERTDHVVLIAGAVGGVSGYAGAAISAAAPGLPTGPIIVLVAFALFLLSLAFAPGRGVLAAAIRHRRFQLRLHRRQGLLSLARGEPIFDPLTLKVLRREGLIRPDRVPTEAGRIEAGRALVDERRFEVARRIHRDDPLSHRYDGLTPIAAVLTGDEIAEIDRMLAASATLRRGEAV</sequence>
<dbReference type="InterPro" id="IPR037294">
    <property type="entry name" value="ABC_BtuC-like"/>
</dbReference>